<protein>
    <recommendedName>
        <fullName evidence="4">Pacifastin domain-containing protein</fullName>
    </recommendedName>
</protein>
<comment type="caution">
    <text evidence="2">The sequence shown here is derived from an EMBL/GenBank/DDBJ whole genome shotgun (WGS) entry which is preliminary data.</text>
</comment>
<evidence type="ECO:0000313" key="3">
    <source>
        <dbReference type="Proteomes" id="UP000233417"/>
    </source>
</evidence>
<gene>
    <name evidence="2" type="ORF">CVU76_00190</name>
</gene>
<evidence type="ECO:0000313" key="2">
    <source>
        <dbReference type="EMBL" id="PKN02451.1"/>
    </source>
</evidence>
<name>A0A2N2F2L1_9BACT</name>
<dbReference type="SUPFAM" id="SSF57603">
    <property type="entry name" value="FnI-like domain"/>
    <property type="match status" value="1"/>
</dbReference>
<feature type="transmembrane region" description="Helical" evidence="1">
    <location>
        <begin position="12"/>
        <end position="32"/>
    </location>
</feature>
<keyword evidence="1" id="KW-0472">Membrane</keyword>
<organism evidence="2 3">
    <name type="scientific">Candidatus Dojkabacteria bacterium HGW-Dojkabacteria-1</name>
    <dbReference type="NCBI Taxonomy" id="2013761"/>
    <lineage>
        <taxon>Bacteria</taxon>
        <taxon>Candidatus Dojkabacteria</taxon>
    </lineage>
</organism>
<accession>A0A2N2F2L1</accession>
<keyword evidence="1" id="KW-1133">Transmembrane helix</keyword>
<reference evidence="2 3" key="1">
    <citation type="journal article" date="2017" name="ISME J.">
        <title>Potential for microbial H2 and metal transformations associated with novel bacteria and archaea in deep terrestrial subsurface sediments.</title>
        <authorList>
            <person name="Hernsdorf A.W."/>
            <person name="Amano Y."/>
            <person name="Miyakawa K."/>
            <person name="Ise K."/>
            <person name="Suzuki Y."/>
            <person name="Anantharaman K."/>
            <person name="Probst A."/>
            <person name="Burstein D."/>
            <person name="Thomas B.C."/>
            <person name="Banfield J.F."/>
        </authorList>
    </citation>
    <scope>NUCLEOTIDE SEQUENCE [LARGE SCALE GENOMIC DNA]</scope>
    <source>
        <strain evidence="2">HGW-Dojkabacteria-1</strain>
    </source>
</reference>
<dbReference type="AlphaFoldDB" id="A0A2N2F2L1"/>
<proteinExistence type="predicted"/>
<dbReference type="Gene3D" id="2.10.70.10">
    <property type="entry name" value="Complement Module, domain 1"/>
    <property type="match status" value="1"/>
</dbReference>
<sequence length="100" mass="11319">MDEKTEKKINFLYGILITLGTIVVGLVSYIFYTENTTLFKEPNRCEYNGWAYADKEVYDSVDGCNTCFCYDGEAICTEKACTNTNEVKYCDDGTVCPVEL</sequence>
<keyword evidence="1" id="KW-0812">Transmembrane</keyword>
<dbReference type="EMBL" id="PHAO01000001">
    <property type="protein sequence ID" value="PKN02451.1"/>
    <property type="molecule type" value="Genomic_DNA"/>
</dbReference>
<evidence type="ECO:0000256" key="1">
    <source>
        <dbReference type="SAM" id="Phobius"/>
    </source>
</evidence>
<evidence type="ECO:0008006" key="4">
    <source>
        <dbReference type="Google" id="ProtNLM"/>
    </source>
</evidence>
<dbReference type="Proteomes" id="UP000233417">
    <property type="component" value="Unassembled WGS sequence"/>
</dbReference>